<evidence type="ECO:0000259" key="2">
    <source>
        <dbReference type="PROSITE" id="PS50157"/>
    </source>
</evidence>
<dbReference type="GO" id="GO:0008270">
    <property type="term" value="F:zinc ion binding"/>
    <property type="evidence" value="ECO:0007669"/>
    <property type="project" value="UniProtKB-KW"/>
</dbReference>
<proteinExistence type="predicted"/>
<evidence type="ECO:0000313" key="4">
    <source>
        <dbReference type="Proteomes" id="UP000198287"/>
    </source>
</evidence>
<feature type="domain" description="C2H2-type" evidence="2">
    <location>
        <begin position="91"/>
        <end position="114"/>
    </location>
</feature>
<gene>
    <name evidence="3" type="ORF">Fcan01_06327</name>
</gene>
<dbReference type="PROSITE" id="PS00028">
    <property type="entry name" value="ZINC_FINGER_C2H2_1"/>
    <property type="match status" value="1"/>
</dbReference>
<accession>A0A226ESQ3</accession>
<keyword evidence="1" id="KW-0479">Metal-binding</keyword>
<sequence>MTSPSNSPTARDTFLALRYKEILEAVLDSTKDCSSSSKKTANSVIQEMIRPNMEYYEKMRGPSFQKITVENCTIQDGVKNYKCRVCVLNPYICEECDVSCATLNNLVRHVKNAHFMISEGANFFAEGEDKYVKHDKFKKKKRPDNEKNQQLYMITWINEETKEVKDMSIDVTGCKDVKVAAHRIFDKNFIAAENEKKGSDEPTGHIMKVASRVVTNSKCHHNSQKSLRLIKSCEVQLLQILETIGHHFPTKNREYFINKKWTKEYADGKDAKRKKIE</sequence>
<dbReference type="EMBL" id="LNIX01000002">
    <property type="protein sequence ID" value="OXA60643.1"/>
    <property type="molecule type" value="Genomic_DNA"/>
</dbReference>
<dbReference type="AlphaFoldDB" id="A0A226ESQ3"/>
<protein>
    <recommendedName>
        <fullName evidence="2">C2H2-type domain-containing protein</fullName>
    </recommendedName>
</protein>
<reference evidence="3 4" key="1">
    <citation type="submission" date="2015-12" db="EMBL/GenBank/DDBJ databases">
        <title>The genome of Folsomia candida.</title>
        <authorList>
            <person name="Faddeeva A."/>
            <person name="Derks M.F."/>
            <person name="Anvar Y."/>
            <person name="Smit S."/>
            <person name="Van Straalen N."/>
            <person name="Roelofs D."/>
        </authorList>
    </citation>
    <scope>NUCLEOTIDE SEQUENCE [LARGE SCALE GENOMIC DNA]</scope>
    <source>
        <strain evidence="3 4">VU population</strain>
        <tissue evidence="3">Whole body</tissue>
    </source>
</reference>
<evidence type="ECO:0000256" key="1">
    <source>
        <dbReference type="PROSITE-ProRule" id="PRU00042"/>
    </source>
</evidence>
<dbReference type="SMART" id="SM00355">
    <property type="entry name" value="ZnF_C2H2"/>
    <property type="match status" value="1"/>
</dbReference>
<comment type="caution">
    <text evidence="3">The sequence shown here is derived from an EMBL/GenBank/DDBJ whole genome shotgun (WGS) entry which is preliminary data.</text>
</comment>
<dbReference type="PROSITE" id="PS50157">
    <property type="entry name" value="ZINC_FINGER_C2H2_2"/>
    <property type="match status" value="1"/>
</dbReference>
<dbReference type="InterPro" id="IPR013087">
    <property type="entry name" value="Znf_C2H2_type"/>
</dbReference>
<evidence type="ECO:0000313" key="3">
    <source>
        <dbReference type="EMBL" id="OXA60643.1"/>
    </source>
</evidence>
<keyword evidence="1" id="KW-0863">Zinc-finger</keyword>
<name>A0A226ESQ3_FOLCA</name>
<organism evidence="3 4">
    <name type="scientific">Folsomia candida</name>
    <name type="common">Springtail</name>
    <dbReference type="NCBI Taxonomy" id="158441"/>
    <lineage>
        <taxon>Eukaryota</taxon>
        <taxon>Metazoa</taxon>
        <taxon>Ecdysozoa</taxon>
        <taxon>Arthropoda</taxon>
        <taxon>Hexapoda</taxon>
        <taxon>Collembola</taxon>
        <taxon>Entomobryomorpha</taxon>
        <taxon>Isotomoidea</taxon>
        <taxon>Isotomidae</taxon>
        <taxon>Proisotominae</taxon>
        <taxon>Folsomia</taxon>
    </lineage>
</organism>
<dbReference type="Proteomes" id="UP000198287">
    <property type="component" value="Unassembled WGS sequence"/>
</dbReference>
<keyword evidence="4" id="KW-1185">Reference proteome</keyword>
<keyword evidence="1" id="KW-0862">Zinc</keyword>